<dbReference type="PANTHER" id="PTHR46401:SF2">
    <property type="entry name" value="GLYCOSYLTRANSFERASE WBBK-RELATED"/>
    <property type="match status" value="1"/>
</dbReference>
<dbReference type="OrthoDB" id="525353at2"/>
<keyword evidence="1 3" id="KW-0808">Transferase</keyword>
<dbReference type="Pfam" id="PF00534">
    <property type="entry name" value="Glycos_transf_1"/>
    <property type="match status" value="1"/>
</dbReference>
<dbReference type="EMBL" id="CP000806">
    <property type="protein sequence ID" value="ACB51450.1"/>
    <property type="molecule type" value="Genomic_DNA"/>
</dbReference>
<name>B1WNM1_CROS5</name>
<dbReference type="CAZy" id="GT4">
    <property type="family name" value="Glycosyltransferase Family 4"/>
</dbReference>
<keyword evidence="4" id="KW-1185">Reference proteome</keyword>
<dbReference type="Gene3D" id="3.40.50.2000">
    <property type="entry name" value="Glycogen Phosphorylase B"/>
    <property type="match status" value="1"/>
</dbReference>
<evidence type="ECO:0000313" key="4">
    <source>
        <dbReference type="Proteomes" id="UP000001203"/>
    </source>
</evidence>
<dbReference type="HOGENOM" id="CLU_009583_43_0_3"/>
<proteinExistence type="predicted"/>
<organism evidence="3 4">
    <name type="scientific">Crocosphaera subtropica (strain ATCC 51142 / BH68)</name>
    <name type="common">Cyanothece sp. (strain ATCC 51142)</name>
    <dbReference type="NCBI Taxonomy" id="43989"/>
    <lineage>
        <taxon>Bacteria</taxon>
        <taxon>Bacillati</taxon>
        <taxon>Cyanobacteriota</taxon>
        <taxon>Cyanophyceae</taxon>
        <taxon>Oscillatoriophycideae</taxon>
        <taxon>Chroococcales</taxon>
        <taxon>Aphanothecaceae</taxon>
        <taxon>Crocosphaera</taxon>
        <taxon>Crocosphaera subtropica</taxon>
    </lineage>
</organism>
<dbReference type="STRING" id="43989.cce_2100"/>
<dbReference type="CDD" id="cd03801">
    <property type="entry name" value="GT4_PimA-like"/>
    <property type="match status" value="1"/>
</dbReference>
<dbReference type="Gene3D" id="3.40.50.11090">
    <property type="match status" value="1"/>
</dbReference>
<evidence type="ECO:0000256" key="1">
    <source>
        <dbReference type="ARBA" id="ARBA00022679"/>
    </source>
</evidence>
<dbReference type="Proteomes" id="UP000001203">
    <property type="component" value="Chromosome circular"/>
</dbReference>
<dbReference type="KEGG" id="cyt:cce_2100"/>
<dbReference type="eggNOG" id="COG0438">
    <property type="taxonomic scope" value="Bacteria"/>
</dbReference>
<evidence type="ECO:0000259" key="2">
    <source>
        <dbReference type="Pfam" id="PF00534"/>
    </source>
</evidence>
<dbReference type="InterPro" id="IPR001296">
    <property type="entry name" value="Glyco_trans_1"/>
</dbReference>
<sequence length="368" mass="41560">MRITFIIPEANTRGGIRVVAIYAEQLQKRGHDVLVVSQPHSIPTFRQQLKSVLKGKGLIKQEQSSFSYFDTLNVPHKILESRRPVIDQDIPDGEVVVATWWETAEWVAKLSHSKGAKAYFIQHHEIHPYLPKDRVIATYYSPLHKIVIARWLKELMKNQYNDFSISLVPNSVNLEQFQTTPRLKQDQPTVGMMSSKLDWKGCDIAIQGVILARQQISNLSLVAFGQEQLTSDLNFPDDTQYFQQPPQPMLKDIYARCDAWLFPSRLEGFGLPILEAMACRTPVIGTPAGAAPELISQGGGILVKPEDPEDMAKAIIEIVNMSNDQWQVMSNAAYQTATSYTWEDATDLFEEALYTAIERTKNGDLKAQ</sequence>
<accession>B1WNM1</accession>
<dbReference type="SUPFAM" id="SSF53756">
    <property type="entry name" value="UDP-Glycosyltransferase/glycogen phosphorylase"/>
    <property type="match status" value="1"/>
</dbReference>
<dbReference type="AlphaFoldDB" id="B1WNM1"/>
<gene>
    <name evidence="3" type="ordered locus">cce_2100</name>
</gene>
<protein>
    <submittedName>
        <fullName evidence="3">Probable glycosyl transferase</fullName>
    </submittedName>
</protein>
<evidence type="ECO:0000313" key="3">
    <source>
        <dbReference type="EMBL" id="ACB51450.1"/>
    </source>
</evidence>
<dbReference type="GO" id="GO:0016757">
    <property type="term" value="F:glycosyltransferase activity"/>
    <property type="evidence" value="ECO:0007669"/>
    <property type="project" value="InterPro"/>
</dbReference>
<dbReference type="RefSeq" id="WP_009546854.1">
    <property type="nucleotide sequence ID" value="NC_010546.1"/>
</dbReference>
<dbReference type="GO" id="GO:0009103">
    <property type="term" value="P:lipopolysaccharide biosynthetic process"/>
    <property type="evidence" value="ECO:0007669"/>
    <property type="project" value="TreeGrafter"/>
</dbReference>
<reference evidence="3 4" key="1">
    <citation type="journal article" date="2008" name="Proc. Natl. Acad. Sci. U.S.A.">
        <title>The genome of Cyanothece 51142, a unicellular diazotrophic cyanobacterium important in the marine nitrogen cycle.</title>
        <authorList>
            <person name="Welsh E.A."/>
            <person name="Liberton M."/>
            <person name="Stoeckel J."/>
            <person name="Loh T."/>
            <person name="Elvitigala T."/>
            <person name="Wang C."/>
            <person name="Wollam A."/>
            <person name="Fulton R.S."/>
            <person name="Clifton S.W."/>
            <person name="Jacobs J.M."/>
            <person name="Aurora R."/>
            <person name="Ghosh B.K."/>
            <person name="Sherman L.A."/>
            <person name="Smith R.D."/>
            <person name="Wilson R.K."/>
            <person name="Pakrasi H.B."/>
        </authorList>
    </citation>
    <scope>NUCLEOTIDE SEQUENCE [LARGE SCALE GENOMIC DNA]</scope>
    <source>
        <strain evidence="4">ATCC 51142 / BH68</strain>
    </source>
</reference>
<feature type="domain" description="Glycosyl transferase family 1" evidence="2">
    <location>
        <begin position="182"/>
        <end position="334"/>
    </location>
</feature>
<dbReference type="PANTHER" id="PTHR46401">
    <property type="entry name" value="GLYCOSYLTRANSFERASE WBBK-RELATED"/>
    <property type="match status" value="1"/>
</dbReference>